<accession>A0ABQ3DEL0</accession>
<evidence type="ECO:0000313" key="4">
    <source>
        <dbReference type="Proteomes" id="UP000653644"/>
    </source>
</evidence>
<dbReference type="PROSITE" id="PS50160">
    <property type="entry name" value="DNA_LIGASE_A3"/>
    <property type="match status" value="1"/>
</dbReference>
<comment type="caution">
    <text evidence="3">The sequence shown here is derived from an EMBL/GenBank/DDBJ whole genome shotgun (WGS) entry which is preliminary data.</text>
</comment>
<reference evidence="4" key="1">
    <citation type="journal article" date="2019" name="Int. J. Syst. Evol. Microbiol.">
        <title>The Global Catalogue of Microorganisms (GCM) 10K type strain sequencing project: providing services to taxonomists for standard genome sequencing and annotation.</title>
        <authorList>
            <consortium name="The Broad Institute Genomics Platform"/>
            <consortium name="The Broad Institute Genome Sequencing Center for Infectious Disease"/>
            <person name="Wu L."/>
            <person name="Ma J."/>
        </authorList>
    </citation>
    <scope>NUCLEOTIDE SEQUENCE [LARGE SCALE GENOMIC DNA]</scope>
    <source>
        <strain evidence="4">JCM 4733</strain>
    </source>
</reference>
<dbReference type="Gene3D" id="3.30.470.30">
    <property type="entry name" value="DNA ligase/mRNA capping enzyme"/>
    <property type="match status" value="1"/>
</dbReference>
<name>A0ABQ3DEL0_9ACTN</name>
<dbReference type="Pfam" id="PF01068">
    <property type="entry name" value="DNA_ligase_A_M"/>
    <property type="match status" value="1"/>
</dbReference>
<gene>
    <name evidence="3" type="ORF">GCM10010345_84080</name>
</gene>
<feature type="region of interest" description="Disordered" evidence="1">
    <location>
        <begin position="1"/>
        <end position="29"/>
    </location>
</feature>
<dbReference type="EMBL" id="BMVN01000062">
    <property type="protein sequence ID" value="GHA67627.1"/>
    <property type="molecule type" value="Genomic_DNA"/>
</dbReference>
<dbReference type="Proteomes" id="UP000653644">
    <property type="component" value="Unassembled WGS sequence"/>
</dbReference>
<feature type="domain" description="ATP-dependent DNA ligase family profile" evidence="2">
    <location>
        <begin position="38"/>
        <end position="124"/>
    </location>
</feature>
<organism evidence="3 4">
    <name type="scientific">Streptomyces canarius</name>
    <dbReference type="NCBI Taxonomy" id="285453"/>
    <lineage>
        <taxon>Bacteria</taxon>
        <taxon>Bacillati</taxon>
        <taxon>Actinomycetota</taxon>
        <taxon>Actinomycetes</taxon>
        <taxon>Kitasatosporales</taxon>
        <taxon>Streptomycetaceae</taxon>
        <taxon>Streptomyces</taxon>
    </lineage>
</organism>
<sequence>MPRIAITLQNPRVRTPQADDRGAGSRPFPSKKLRTCSLFVFDVLDTAGGPLLDEPYRARRARLEALFAQGVLAAPFVVCPATTDRAAAEDWLDPAWGAAGIEGAVVKGLSQKYQPGRRGWIKVRAGRGRKRSSPR</sequence>
<keyword evidence="4" id="KW-1185">Reference proteome</keyword>
<evidence type="ECO:0000313" key="3">
    <source>
        <dbReference type="EMBL" id="GHA67627.1"/>
    </source>
</evidence>
<dbReference type="SUPFAM" id="SSF56091">
    <property type="entry name" value="DNA ligase/mRNA capping enzyme, catalytic domain"/>
    <property type="match status" value="1"/>
</dbReference>
<evidence type="ECO:0000256" key="1">
    <source>
        <dbReference type="SAM" id="MobiDB-lite"/>
    </source>
</evidence>
<evidence type="ECO:0000259" key="2">
    <source>
        <dbReference type="PROSITE" id="PS50160"/>
    </source>
</evidence>
<dbReference type="InterPro" id="IPR012310">
    <property type="entry name" value="DNA_ligase_ATP-dep_cent"/>
</dbReference>
<protein>
    <recommendedName>
        <fullName evidence="2">ATP-dependent DNA ligase family profile domain-containing protein</fullName>
    </recommendedName>
</protein>
<proteinExistence type="predicted"/>